<dbReference type="InterPro" id="IPR011698">
    <property type="entry name" value="GATase_3"/>
</dbReference>
<dbReference type="InterPro" id="IPR029062">
    <property type="entry name" value="Class_I_gatase-like"/>
</dbReference>
<dbReference type="PANTHER" id="PTHR43873">
    <property type="entry name" value="COBYRINATE A,C-DIAMIDE SYNTHASE"/>
    <property type="match status" value="1"/>
</dbReference>
<organism evidence="3 4">
    <name type="scientific">Candidatus Nitrosarchaeum limnium BG20</name>
    <dbReference type="NCBI Taxonomy" id="859192"/>
    <lineage>
        <taxon>Archaea</taxon>
        <taxon>Nitrososphaerota</taxon>
        <taxon>Nitrososphaeria</taxon>
        <taxon>Nitrosopumilales</taxon>
        <taxon>Nitrosopumilaceae</taxon>
        <taxon>Nitrosarchaeum</taxon>
    </lineage>
</organism>
<evidence type="ECO:0000256" key="1">
    <source>
        <dbReference type="ARBA" id="ARBA00022962"/>
    </source>
</evidence>
<sequence length="144" mass="16513">MMKNTIKKLSEDNTPIYAECGGLMYLTKSIDYGNKKFKMIGIFDAETKMTKKMKLNYTKGKVISKNIITDKTHALRGHEFHYSELDAVSSDSKFAYELDIGLGIKNQKDGLIQYNTLASYGHLYFDSSDYARVFVKNCINHSRR</sequence>
<evidence type="ECO:0000313" key="3">
    <source>
        <dbReference type="EMBL" id="EPA04400.1"/>
    </source>
</evidence>
<keyword evidence="4" id="KW-1185">Reference proteome</keyword>
<comment type="caution">
    <text evidence="3">The sequence shown here is derived from an EMBL/GenBank/DDBJ whole genome shotgun (WGS) entry which is preliminary data.</text>
</comment>
<keyword evidence="1 3" id="KW-0315">Glutamine amidotransferase</keyword>
<dbReference type="PANTHER" id="PTHR43873:SF1">
    <property type="entry name" value="COBYRINATE A,C-DIAMIDE SYNTHASE"/>
    <property type="match status" value="1"/>
</dbReference>
<dbReference type="EMBL" id="AHJG01000306">
    <property type="protein sequence ID" value="EPA04400.1"/>
    <property type="molecule type" value="Genomic_DNA"/>
</dbReference>
<reference evidence="3 4" key="1">
    <citation type="journal article" date="2012" name="J. Bacteriol.">
        <title>Genome Sequence of "Candidatus Nitrosoarchaeum limnia" BG20, a Low-Salinity Ammonia-Oxidizing Archaeon from the San Francisco Bay Estuary.</title>
        <authorList>
            <person name="Mosier A.C."/>
            <person name="Allen E.E."/>
            <person name="Kim M."/>
            <person name="Ferriera S."/>
            <person name="Francis C.A."/>
        </authorList>
    </citation>
    <scope>NUCLEOTIDE SEQUENCE [LARGE SCALE GENOMIC DNA]</scope>
    <source>
        <strain evidence="3 4">BG20</strain>
    </source>
</reference>
<dbReference type="Pfam" id="PF07685">
    <property type="entry name" value="GATase_3"/>
    <property type="match status" value="1"/>
</dbReference>
<gene>
    <name evidence="3" type="ORF">BG20_I2012</name>
</gene>
<dbReference type="PATRIC" id="fig|859192.6.peg.2265"/>
<evidence type="ECO:0000313" key="4">
    <source>
        <dbReference type="Proteomes" id="UP000014065"/>
    </source>
</evidence>
<dbReference type="AlphaFoldDB" id="S2DZ08"/>
<feature type="domain" description="CobB/CobQ-like glutamine amidotransferase" evidence="2">
    <location>
        <begin position="2"/>
        <end position="129"/>
    </location>
</feature>
<name>S2DZ08_9ARCH</name>
<dbReference type="Proteomes" id="UP000014065">
    <property type="component" value="Unassembled WGS sequence"/>
</dbReference>
<protein>
    <submittedName>
        <fullName evidence="3">CobB/CobQ-like glutamine amidotransferase domain protein</fullName>
    </submittedName>
</protein>
<accession>S2DZ08</accession>
<dbReference type="PROSITE" id="PS51274">
    <property type="entry name" value="GATASE_COBBQ"/>
    <property type="match status" value="1"/>
</dbReference>
<dbReference type="SUPFAM" id="SSF52317">
    <property type="entry name" value="Class I glutamine amidotransferase-like"/>
    <property type="match status" value="1"/>
</dbReference>
<proteinExistence type="predicted"/>
<evidence type="ECO:0000259" key="2">
    <source>
        <dbReference type="Pfam" id="PF07685"/>
    </source>
</evidence>
<keyword evidence="3" id="KW-0808">Transferase</keyword>
<dbReference type="GO" id="GO:0016740">
    <property type="term" value="F:transferase activity"/>
    <property type="evidence" value="ECO:0007669"/>
    <property type="project" value="UniProtKB-KW"/>
</dbReference>
<dbReference type="InterPro" id="IPR004484">
    <property type="entry name" value="CbiA/CobB_synth"/>
</dbReference>
<dbReference type="GO" id="GO:0042242">
    <property type="term" value="F:cobyrinic acid a,c-diamide synthase activity"/>
    <property type="evidence" value="ECO:0007669"/>
    <property type="project" value="InterPro"/>
</dbReference>